<dbReference type="EMBL" id="MTYJ01000698">
    <property type="protein sequence ID" value="OWA55365.1"/>
    <property type="molecule type" value="Genomic_DNA"/>
</dbReference>
<gene>
    <name evidence="2" type="ORF">BV898_19749</name>
</gene>
<protein>
    <submittedName>
        <fullName evidence="2">Uncharacterized protein</fullName>
    </submittedName>
</protein>
<comment type="caution">
    <text evidence="2">The sequence shown here is derived from an EMBL/GenBank/DDBJ whole genome shotgun (WGS) entry which is preliminary data.</text>
</comment>
<proteinExistence type="predicted"/>
<reference evidence="3" key="1">
    <citation type="submission" date="2017-01" db="EMBL/GenBank/DDBJ databases">
        <title>Comparative genomics of anhydrobiosis in the tardigrade Hypsibius dujardini.</title>
        <authorList>
            <person name="Yoshida Y."/>
            <person name="Koutsovoulos G."/>
            <person name="Laetsch D."/>
            <person name="Stevens L."/>
            <person name="Kumar S."/>
            <person name="Horikawa D."/>
            <person name="Ishino K."/>
            <person name="Komine S."/>
            <person name="Tomita M."/>
            <person name="Blaxter M."/>
            <person name="Arakawa K."/>
        </authorList>
    </citation>
    <scope>NUCLEOTIDE SEQUENCE [LARGE SCALE GENOMIC DNA]</scope>
    <source>
        <strain evidence="3">Z151</strain>
    </source>
</reference>
<dbReference type="Proteomes" id="UP000192578">
    <property type="component" value="Unassembled WGS sequence"/>
</dbReference>
<evidence type="ECO:0000313" key="2">
    <source>
        <dbReference type="EMBL" id="OWA55365.1"/>
    </source>
</evidence>
<evidence type="ECO:0000313" key="3">
    <source>
        <dbReference type="Proteomes" id="UP000192578"/>
    </source>
</evidence>
<dbReference type="AlphaFoldDB" id="A0A9X6NJI4"/>
<sequence>MRNPLASEQLRRPFETADDFSARSDGRNRKGEAAADSPYIPGQYLPAGLHKTVVVYANDALSPRTQDVRMQTTTGIAWCDCKPTHDPFLPILSAE</sequence>
<name>A0A9X6NJI4_HYPEX</name>
<organism evidence="2 3">
    <name type="scientific">Hypsibius exemplaris</name>
    <name type="common">Freshwater tardigrade</name>
    <dbReference type="NCBI Taxonomy" id="2072580"/>
    <lineage>
        <taxon>Eukaryota</taxon>
        <taxon>Metazoa</taxon>
        <taxon>Ecdysozoa</taxon>
        <taxon>Tardigrada</taxon>
        <taxon>Eutardigrada</taxon>
        <taxon>Parachela</taxon>
        <taxon>Hypsibioidea</taxon>
        <taxon>Hypsibiidae</taxon>
        <taxon>Hypsibius</taxon>
    </lineage>
</organism>
<keyword evidence="3" id="KW-1185">Reference proteome</keyword>
<accession>A0A9X6NJI4</accession>
<feature type="compositionally biased region" description="Basic and acidic residues" evidence="1">
    <location>
        <begin position="9"/>
        <end position="33"/>
    </location>
</feature>
<evidence type="ECO:0000256" key="1">
    <source>
        <dbReference type="SAM" id="MobiDB-lite"/>
    </source>
</evidence>
<feature type="region of interest" description="Disordered" evidence="1">
    <location>
        <begin position="1"/>
        <end position="41"/>
    </location>
</feature>